<feature type="signal peptide" evidence="6">
    <location>
        <begin position="1"/>
        <end position="23"/>
    </location>
</feature>
<keyword evidence="4" id="KW-0378">Hydrolase</keyword>
<reference evidence="7 8" key="1">
    <citation type="submission" date="2024-09" db="EMBL/GenBank/DDBJ databases">
        <title>Genome sequencing and assembly of Phytophthora oleae, isolate VK10A, causative agent of rot of olive drupes.</title>
        <authorList>
            <person name="Conti Taguali S."/>
            <person name="Riolo M."/>
            <person name="La Spada F."/>
            <person name="Cacciola S.O."/>
            <person name="Dionisio G."/>
        </authorList>
    </citation>
    <scope>NUCLEOTIDE SEQUENCE [LARGE SCALE GENOMIC DNA]</scope>
    <source>
        <strain evidence="7 8">VK10A</strain>
    </source>
</reference>
<gene>
    <name evidence="7" type="ORF">V7S43_013306</name>
</gene>
<evidence type="ECO:0000256" key="4">
    <source>
        <dbReference type="ARBA" id="ARBA00022801"/>
    </source>
</evidence>
<evidence type="ECO:0000313" key="7">
    <source>
        <dbReference type="EMBL" id="KAL3661546.1"/>
    </source>
</evidence>
<dbReference type="PANTHER" id="PTHR34983">
    <property type="entry name" value="ARABINOGALACTAN ENDO-BETA-1,4-GALACTANASE A"/>
    <property type="match status" value="1"/>
</dbReference>
<evidence type="ECO:0000256" key="6">
    <source>
        <dbReference type="SAM" id="SignalP"/>
    </source>
</evidence>
<feature type="chain" id="PRO_5044853153" description="arabinogalactan endo-beta-1,4-galactanase" evidence="6">
    <location>
        <begin position="24"/>
        <end position="362"/>
    </location>
</feature>
<dbReference type="PANTHER" id="PTHR34983:SF1">
    <property type="entry name" value="ARABINOGALACTAN ENDO-BETA-1,4-GALACTANASE A"/>
    <property type="match status" value="1"/>
</dbReference>
<evidence type="ECO:0000256" key="1">
    <source>
        <dbReference type="ARBA" id="ARBA00001695"/>
    </source>
</evidence>
<proteinExistence type="inferred from homology"/>
<organism evidence="7 8">
    <name type="scientific">Phytophthora oleae</name>
    <dbReference type="NCBI Taxonomy" id="2107226"/>
    <lineage>
        <taxon>Eukaryota</taxon>
        <taxon>Sar</taxon>
        <taxon>Stramenopiles</taxon>
        <taxon>Oomycota</taxon>
        <taxon>Peronosporomycetes</taxon>
        <taxon>Peronosporales</taxon>
        <taxon>Peronosporaceae</taxon>
        <taxon>Phytophthora</taxon>
    </lineage>
</organism>
<comment type="similarity">
    <text evidence="2">Belongs to the glycosyl hydrolase 53 family.</text>
</comment>
<comment type="caution">
    <text evidence="7">The sequence shown here is derived from an EMBL/GenBank/DDBJ whole genome shotgun (WGS) entry which is preliminary data.</text>
</comment>
<dbReference type="InterPro" id="IPR017853">
    <property type="entry name" value="GH"/>
</dbReference>
<dbReference type="Pfam" id="PF07745">
    <property type="entry name" value="Glyco_hydro_53"/>
    <property type="match status" value="1"/>
</dbReference>
<sequence>MFLRTAVLFAGACVASIFTSASAALTNGHDLSSVALMETDKGAHWLDTDGNATTVESIFTVGGMDAVRLRIWTDGEYDLNYTLALAQRFSKAGFKIYLDMHFSDTWADPHHQNIPAAWDNSSVATLAADLQAYVTETLQAFTDEGIDLDILSLGNEITIGFLWPTGKLTTEDFNNFATLWKAARQGVTDAVVAGTKKPEIMLHVDNGWNYTYVSDFFTGLFANGTVTPDDVDSFGFSFYPFYGVEATIDALNSSLTQLSKDYNKPLYVAETNWPVACDGVALSADYPVSAEGQTQWVSAIKDVLEGLPNGLGSGIFYWEPAYISVASLGSSCQSALLFDVDWSNWPTTYAMAFSSVNMFANM</sequence>
<name>A0ABD3F5A1_9STRA</name>
<protein>
    <recommendedName>
        <fullName evidence="3">arabinogalactan endo-beta-1,4-galactanase</fullName>
        <ecNumber evidence="3">3.2.1.89</ecNumber>
    </recommendedName>
</protein>
<evidence type="ECO:0000256" key="5">
    <source>
        <dbReference type="ARBA" id="ARBA00023295"/>
    </source>
</evidence>
<dbReference type="EMBL" id="JBIMZQ010000035">
    <property type="protein sequence ID" value="KAL3661546.1"/>
    <property type="molecule type" value="Genomic_DNA"/>
</dbReference>
<dbReference type="EC" id="3.2.1.89" evidence="3"/>
<evidence type="ECO:0000256" key="3">
    <source>
        <dbReference type="ARBA" id="ARBA00012556"/>
    </source>
</evidence>
<keyword evidence="5" id="KW-0326">Glycosidase</keyword>
<keyword evidence="8" id="KW-1185">Reference proteome</keyword>
<evidence type="ECO:0000313" key="8">
    <source>
        <dbReference type="Proteomes" id="UP001632037"/>
    </source>
</evidence>
<dbReference type="AlphaFoldDB" id="A0ABD3F5A1"/>
<dbReference type="GO" id="GO:0031218">
    <property type="term" value="F:arabinogalactan endo-1,4-beta-galactosidase activity"/>
    <property type="evidence" value="ECO:0007669"/>
    <property type="project" value="UniProtKB-EC"/>
</dbReference>
<accession>A0ABD3F5A1</accession>
<comment type="catalytic activity">
    <reaction evidence="1">
        <text>The enzyme specifically hydrolyzes (1-&gt;4)-beta-D-galactosidic linkages in type I arabinogalactans.</text>
        <dbReference type="EC" id="3.2.1.89"/>
    </reaction>
</comment>
<keyword evidence="6" id="KW-0732">Signal</keyword>
<dbReference type="SUPFAM" id="SSF51445">
    <property type="entry name" value="(Trans)glycosidases"/>
    <property type="match status" value="1"/>
</dbReference>
<dbReference type="InterPro" id="IPR011683">
    <property type="entry name" value="Glyco_hydro_53"/>
</dbReference>
<dbReference type="Gene3D" id="3.20.20.80">
    <property type="entry name" value="Glycosidases"/>
    <property type="match status" value="1"/>
</dbReference>
<dbReference type="Proteomes" id="UP001632037">
    <property type="component" value="Unassembled WGS sequence"/>
</dbReference>
<evidence type="ECO:0000256" key="2">
    <source>
        <dbReference type="ARBA" id="ARBA00010687"/>
    </source>
</evidence>